<dbReference type="InterPro" id="IPR050489">
    <property type="entry name" value="Tyr-tRNA_synthase"/>
</dbReference>
<evidence type="ECO:0000256" key="2">
    <source>
        <dbReference type="ARBA" id="ARBA00004514"/>
    </source>
</evidence>
<dbReference type="NCBIfam" id="NF006330">
    <property type="entry name" value="PRK08560.1"/>
    <property type="match status" value="1"/>
</dbReference>
<evidence type="ECO:0000256" key="7">
    <source>
        <dbReference type="ARBA" id="ARBA00022741"/>
    </source>
</evidence>
<dbReference type="InterPro" id="IPR014729">
    <property type="entry name" value="Rossmann-like_a/b/a_fold"/>
</dbReference>
<dbReference type="FunFam" id="3.40.50.620:FF:000085">
    <property type="entry name" value="Tyrosine--tRNA ligase 1 cytoplasmic"/>
    <property type="match status" value="1"/>
</dbReference>
<dbReference type="InterPro" id="IPR023617">
    <property type="entry name" value="Tyr-tRNA-ligase_arc/euk-type"/>
</dbReference>
<evidence type="ECO:0000256" key="6">
    <source>
        <dbReference type="ARBA" id="ARBA00022598"/>
    </source>
</evidence>
<organism evidence="15 16">
    <name type="scientific">Cyanidiococcus yangmingshanensis</name>
    <dbReference type="NCBI Taxonomy" id="2690220"/>
    <lineage>
        <taxon>Eukaryota</taxon>
        <taxon>Rhodophyta</taxon>
        <taxon>Bangiophyceae</taxon>
        <taxon>Cyanidiales</taxon>
        <taxon>Cyanidiaceae</taxon>
        <taxon>Cyanidiococcus</taxon>
    </lineage>
</organism>
<dbReference type="Gene3D" id="3.40.50.620">
    <property type="entry name" value="HUPs"/>
    <property type="match status" value="2"/>
</dbReference>
<evidence type="ECO:0000256" key="13">
    <source>
        <dbReference type="RuleBase" id="RU363036"/>
    </source>
</evidence>
<evidence type="ECO:0000256" key="12">
    <source>
        <dbReference type="ARBA" id="ARBA00048248"/>
    </source>
</evidence>
<dbReference type="GO" id="GO:0006437">
    <property type="term" value="P:tyrosyl-tRNA aminoacylation"/>
    <property type="evidence" value="ECO:0007669"/>
    <property type="project" value="TreeGrafter"/>
</dbReference>
<proteinExistence type="inferred from homology"/>
<dbReference type="PIRSF" id="PIRSF006588">
    <property type="entry name" value="TyrRS_arch_euk"/>
    <property type="match status" value="1"/>
</dbReference>
<dbReference type="InterPro" id="IPR002305">
    <property type="entry name" value="aa-tRNA-synth_Ic"/>
</dbReference>
<feature type="region of interest" description="Disordered" evidence="14">
    <location>
        <begin position="402"/>
        <end position="422"/>
    </location>
</feature>
<keyword evidence="6 13" id="KW-0436">Ligase</keyword>
<evidence type="ECO:0000256" key="3">
    <source>
        <dbReference type="ARBA" id="ARBA00005594"/>
    </source>
</evidence>
<name>A0A7J7IP25_9RHOD</name>
<sequence>MEETLDQYDHSLKNGTEANQHGNGDGSRALSVLTETLSTTQLLRESSVEACSAPETLATLAQAPRPSWWRGDLTLAERYSLCRSVAEECIQEEELWRLLALKPNAPVCYDGFEPSGRMHIAQGVQKALNVNKLTAVGCIFKFWIADYFAQLNNKLGGDLEKIRTVGRYFIEVWRACGMDMERVEFLWASEEIAKRPTEYWSLVMDIARRNSLARMIRCCQIMGRNESDELSAAQILYPCMQCADIFFLHADVCQLGMDQRKVNVLAREYCDMRKLRHKPVILSHRMMPGLKQGQEKMSKSDPDSAIFMEDSEIEVNTKIKKAFCPPGVLEGNPCLEYLQYMVLPKLGEFCVERHPEHGGTKRYTDFGQVARDYESGALHPSDLKPALARALNQILQPVRDHFEQNPEARSLRDKVRRYRSKA</sequence>
<keyword evidence="8 13" id="KW-0067">ATP-binding</keyword>
<dbReference type="Proteomes" id="UP000530660">
    <property type="component" value="Unassembled WGS sequence"/>
</dbReference>
<protein>
    <recommendedName>
        <fullName evidence="4">tyrosine--tRNA ligase</fullName>
        <ecNumber evidence="4">6.1.1.1</ecNumber>
    </recommendedName>
    <alternativeName>
        <fullName evidence="11">Tyrosyl-tRNA synthetase</fullName>
    </alternativeName>
</protein>
<comment type="caution">
    <text evidence="15">The sequence shown here is derived from an EMBL/GenBank/DDBJ whole genome shotgun (WGS) entry which is preliminary data.</text>
</comment>
<dbReference type="AlphaFoldDB" id="A0A7J7IP25"/>
<comment type="similarity">
    <text evidence="3 13">Belongs to the class-I aminoacyl-tRNA synthetase family.</text>
</comment>
<keyword evidence="16" id="KW-1185">Reference proteome</keyword>
<evidence type="ECO:0000256" key="9">
    <source>
        <dbReference type="ARBA" id="ARBA00022917"/>
    </source>
</evidence>
<evidence type="ECO:0000256" key="5">
    <source>
        <dbReference type="ARBA" id="ARBA00022490"/>
    </source>
</evidence>
<evidence type="ECO:0000313" key="15">
    <source>
        <dbReference type="EMBL" id="KAF6004449.1"/>
    </source>
</evidence>
<reference evidence="15 16" key="1">
    <citation type="journal article" date="2020" name="J. Phycol.">
        <title>Comparative genome analysis reveals Cyanidiococcus gen. nov., a new extremophilic red algal genus sister to Cyanidioschyzon (Cyanidioschyzonaceae, Rhodophyta).</title>
        <authorList>
            <person name="Liu S.-L."/>
            <person name="Chiang Y.-R."/>
            <person name="Yoon H.S."/>
            <person name="Fu H.-Y."/>
        </authorList>
    </citation>
    <scope>NUCLEOTIDE SEQUENCE [LARGE SCALE GENOMIC DNA]</scope>
    <source>
        <strain evidence="15 16">THAL066</strain>
    </source>
</reference>
<evidence type="ECO:0000313" key="16">
    <source>
        <dbReference type="Proteomes" id="UP000530660"/>
    </source>
</evidence>
<dbReference type="FunFam" id="3.40.50.620:FF:000103">
    <property type="entry name" value="tyrosine--tRNA ligase 1, cytoplasmic"/>
    <property type="match status" value="1"/>
</dbReference>
<dbReference type="EMBL" id="VWRR01000003">
    <property type="protein sequence ID" value="KAF6004449.1"/>
    <property type="molecule type" value="Genomic_DNA"/>
</dbReference>
<dbReference type="PANTHER" id="PTHR46264">
    <property type="entry name" value="TYROSINE-TRNA LIGASE"/>
    <property type="match status" value="1"/>
</dbReference>
<evidence type="ECO:0000256" key="4">
    <source>
        <dbReference type="ARBA" id="ARBA00013160"/>
    </source>
</evidence>
<evidence type="ECO:0000256" key="11">
    <source>
        <dbReference type="ARBA" id="ARBA00033323"/>
    </source>
</evidence>
<evidence type="ECO:0000256" key="1">
    <source>
        <dbReference type="ARBA" id="ARBA00002025"/>
    </source>
</evidence>
<keyword evidence="5" id="KW-0963">Cytoplasm</keyword>
<dbReference type="Pfam" id="PF00579">
    <property type="entry name" value="tRNA-synt_1b"/>
    <property type="match status" value="1"/>
</dbReference>
<comment type="function">
    <text evidence="1">Catalyzes the attachment of tyrosine to tRNA(Tyr) in a two-step reaction: tyrosine is first activated by ATP to form Tyr-AMP and then transferred to the acceptor end of tRNA(Tyr).</text>
</comment>
<keyword evidence="10 13" id="KW-0030">Aminoacyl-tRNA synthetase</keyword>
<keyword evidence="7 13" id="KW-0547">Nucleotide-binding</keyword>
<evidence type="ECO:0000256" key="14">
    <source>
        <dbReference type="SAM" id="MobiDB-lite"/>
    </source>
</evidence>
<keyword evidence="9 13" id="KW-0648">Protein biosynthesis</keyword>
<gene>
    <name evidence="15" type="ORF">F1559_002443</name>
</gene>
<accession>A0A7J7IP25</accession>
<dbReference type="GO" id="GO:0004831">
    <property type="term" value="F:tyrosine-tRNA ligase activity"/>
    <property type="evidence" value="ECO:0007669"/>
    <property type="project" value="UniProtKB-EC"/>
</dbReference>
<evidence type="ECO:0000256" key="8">
    <source>
        <dbReference type="ARBA" id="ARBA00022840"/>
    </source>
</evidence>
<dbReference type="SUPFAM" id="SSF52374">
    <property type="entry name" value="Nucleotidylyl transferase"/>
    <property type="match status" value="1"/>
</dbReference>
<dbReference type="OrthoDB" id="197206at2759"/>
<comment type="catalytic activity">
    <reaction evidence="12">
        <text>tRNA(Tyr) + L-tyrosine + ATP = L-tyrosyl-tRNA(Tyr) + AMP + diphosphate + H(+)</text>
        <dbReference type="Rhea" id="RHEA:10220"/>
        <dbReference type="Rhea" id="RHEA-COMP:9706"/>
        <dbReference type="Rhea" id="RHEA-COMP:9707"/>
        <dbReference type="ChEBI" id="CHEBI:15378"/>
        <dbReference type="ChEBI" id="CHEBI:30616"/>
        <dbReference type="ChEBI" id="CHEBI:33019"/>
        <dbReference type="ChEBI" id="CHEBI:58315"/>
        <dbReference type="ChEBI" id="CHEBI:78442"/>
        <dbReference type="ChEBI" id="CHEBI:78536"/>
        <dbReference type="ChEBI" id="CHEBI:456215"/>
        <dbReference type="EC" id="6.1.1.1"/>
    </reaction>
</comment>
<dbReference type="PANTHER" id="PTHR46264:SF4">
    <property type="entry name" value="TYROSINE--TRNA LIGASE, CYTOPLASMIC"/>
    <property type="match status" value="1"/>
</dbReference>
<evidence type="ECO:0000256" key="10">
    <source>
        <dbReference type="ARBA" id="ARBA00023146"/>
    </source>
</evidence>
<dbReference type="GO" id="GO:0005524">
    <property type="term" value="F:ATP binding"/>
    <property type="evidence" value="ECO:0007669"/>
    <property type="project" value="UniProtKB-KW"/>
</dbReference>
<dbReference type="EC" id="6.1.1.1" evidence="4"/>
<dbReference type="GO" id="GO:0005829">
    <property type="term" value="C:cytosol"/>
    <property type="evidence" value="ECO:0007669"/>
    <property type="project" value="UniProtKB-SubCell"/>
</dbReference>
<comment type="subcellular location">
    <subcellularLocation>
        <location evidence="2">Cytoplasm</location>
        <location evidence="2">Cytosol</location>
    </subcellularLocation>
</comment>
<feature type="compositionally biased region" description="Basic and acidic residues" evidence="14">
    <location>
        <begin position="402"/>
        <end position="413"/>
    </location>
</feature>